<comment type="caution">
    <text evidence="3">The sequence shown here is derived from an EMBL/GenBank/DDBJ whole genome shotgun (WGS) entry which is preliminary data.</text>
</comment>
<keyword evidence="4" id="KW-1185">Reference proteome</keyword>
<dbReference type="GO" id="GO:0004222">
    <property type="term" value="F:metalloendopeptidase activity"/>
    <property type="evidence" value="ECO:0007669"/>
    <property type="project" value="TreeGrafter"/>
</dbReference>
<organism evidence="3 4">
    <name type="scientific">Catellatospora methionotrophica</name>
    <dbReference type="NCBI Taxonomy" id="121620"/>
    <lineage>
        <taxon>Bacteria</taxon>
        <taxon>Bacillati</taxon>
        <taxon>Actinomycetota</taxon>
        <taxon>Actinomycetes</taxon>
        <taxon>Micromonosporales</taxon>
        <taxon>Micromonosporaceae</taxon>
        <taxon>Catellatospora</taxon>
    </lineage>
</organism>
<dbReference type="InterPro" id="IPR002477">
    <property type="entry name" value="Peptidoglycan-bd-like"/>
</dbReference>
<dbReference type="SUPFAM" id="SSF47090">
    <property type="entry name" value="PGBD-like"/>
    <property type="match status" value="1"/>
</dbReference>
<dbReference type="EMBL" id="BONJ01000019">
    <property type="protein sequence ID" value="GIG15162.1"/>
    <property type="molecule type" value="Genomic_DNA"/>
</dbReference>
<dbReference type="PANTHER" id="PTHR21666">
    <property type="entry name" value="PEPTIDASE-RELATED"/>
    <property type="match status" value="1"/>
</dbReference>
<dbReference type="InterPro" id="IPR011055">
    <property type="entry name" value="Dup_hybrid_motif"/>
</dbReference>
<sequence length="376" mass="37782">MTELYEHPCCTDAELPAVTISRRSLLWRTAAIGGGAVAGGLALPGLAHAAPSVYNPFSAYAVTGTWQEHLNRGSLGGIDYGMGVGTALPACGAGTIQNIPYNGTGGHTVTIHHGGGWRSQYLHLSQFLLGEGTSVASGAIVGRSGGAAGADGSGSSTGPHVHWHMIDPNGTRVNPLGYVNSPGPGPNPGSSSEGVILQEIAQAGGYTGPVDGVPGGNTWRGVQQAVKGYGYTGPVDGVPGAGTYAGMQRLAQKGGYSGPVDGALGANSWKGLQTVLRGFGYGGPIDGIPGANTYAALQRLAKLGGYTGPIDGVLGGNSWRGVQQVVKGYGYPGPIDGAPGVNTYAALQRMAQKGGYAGPVDGIPGPNTWAALGRLI</sequence>
<dbReference type="InterPro" id="IPR006311">
    <property type="entry name" value="TAT_signal"/>
</dbReference>
<feature type="domain" description="M23ase beta-sheet core" evidence="2">
    <location>
        <begin position="77"/>
        <end position="175"/>
    </location>
</feature>
<reference evidence="3" key="1">
    <citation type="submission" date="2021-01" db="EMBL/GenBank/DDBJ databases">
        <title>Whole genome shotgun sequence of Catellatospora methionotrophica NBRC 14553.</title>
        <authorList>
            <person name="Komaki H."/>
            <person name="Tamura T."/>
        </authorList>
    </citation>
    <scope>NUCLEOTIDE SEQUENCE</scope>
    <source>
        <strain evidence="3">NBRC 14553</strain>
    </source>
</reference>
<proteinExistence type="predicted"/>
<evidence type="ECO:0000313" key="3">
    <source>
        <dbReference type="EMBL" id="GIG15162.1"/>
    </source>
</evidence>
<dbReference type="InterPro" id="IPR036365">
    <property type="entry name" value="PGBD-like_sf"/>
</dbReference>
<dbReference type="InterPro" id="IPR050570">
    <property type="entry name" value="Cell_wall_metabolism_enzyme"/>
</dbReference>
<dbReference type="Pfam" id="PF01551">
    <property type="entry name" value="Peptidase_M23"/>
    <property type="match status" value="1"/>
</dbReference>
<name>A0A8J3L691_9ACTN</name>
<dbReference type="CDD" id="cd12797">
    <property type="entry name" value="M23_peptidase"/>
    <property type="match status" value="1"/>
</dbReference>
<dbReference type="Proteomes" id="UP000660339">
    <property type="component" value="Unassembled WGS sequence"/>
</dbReference>
<feature type="domain" description="Peptidoglycan binding-like" evidence="1">
    <location>
        <begin position="317"/>
        <end position="372"/>
    </location>
</feature>
<dbReference type="Pfam" id="PF01471">
    <property type="entry name" value="PG_binding_1"/>
    <property type="match status" value="1"/>
</dbReference>
<dbReference type="RefSeq" id="WP_203671421.1">
    <property type="nucleotide sequence ID" value="NZ_BAAATT010000005.1"/>
</dbReference>
<gene>
    <name evidence="3" type="ORF">Cme02nite_34940</name>
</gene>
<dbReference type="Gene3D" id="2.70.70.10">
    <property type="entry name" value="Glucose Permease (Domain IIA)"/>
    <property type="match status" value="1"/>
</dbReference>
<evidence type="ECO:0000259" key="1">
    <source>
        <dbReference type="Pfam" id="PF01471"/>
    </source>
</evidence>
<evidence type="ECO:0000259" key="2">
    <source>
        <dbReference type="Pfam" id="PF01551"/>
    </source>
</evidence>
<dbReference type="PANTHER" id="PTHR21666:SF270">
    <property type="entry name" value="MUREIN HYDROLASE ACTIVATOR ENVC"/>
    <property type="match status" value="1"/>
</dbReference>
<protein>
    <submittedName>
        <fullName evidence="3">Uncharacterized protein</fullName>
    </submittedName>
</protein>
<dbReference type="PROSITE" id="PS51318">
    <property type="entry name" value="TAT"/>
    <property type="match status" value="1"/>
</dbReference>
<dbReference type="InterPro" id="IPR036366">
    <property type="entry name" value="PGBDSf"/>
</dbReference>
<dbReference type="AlphaFoldDB" id="A0A8J3L691"/>
<accession>A0A8J3L691</accession>
<dbReference type="SUPFAM" id="SSF51261">
    <property type="entry name" value="Duplicated hybrid motif"/>
    <property type="match status" value="1"/>
</dbReference>
<evidence type="ECO:0000313" key="4">
    <source>
        <dbReference type="Proteomes" id="UP000660339"/>
    </source>
</evidence>
<dbReference type="Gene3D" id="1.10.101.10">
    <property type="entry name" value="PGBD-like superfamily/PGBD"/>
    <property type="match status" value="1"/>
</dbReference>
<dbReference type="InterPro" id="IPR016047">
    <property type="entry name" value="M23ase_b-sheet_dom"/>
</dbReference>